<evidence type="ECO:0000256" key="4">
    <source>
        <dbReference type="ARBA" id="ARBA00023136"/>
    </source>
</evidence>
<feature type="transmembrane region" description="Helical" evidence="7">
    <location>
        <begin position="208"/>
        <end position="232"/>
    </location>
</feature>
<reference evidence="10" key="1">
    <citation type="journal article" date="2015" name="Genome Announc.">
        <title>Genome sequence of the AIDS-associated pathogen Penicillium marneffei (ATCC18224) and its near taxonomic relative Talaromyces stipitatus (ATCC10500).</title>
        <authorList>
            <person name="Nierman W.C."/>
            <person name="Fedorova-Abrams N.D."/>
            <person name="Andrianopoulos A."/>
        </authorList>
    </citation>
    <scope>NUCLEOTIDE SEQUENCE [LARGE SCALE GENOMIC DNA]</scope>
    <source>
        <strain evidence="10">ATCC 18224 / CBS 334.59 / QM 7333</strain>
    </source>
</reference>
<feature type="domain" description="Rhodopsin" evidence="8">
    <location>
        <begin position="25"/>
        <end position="276"/>
    </location>
</feature>
<dbReference type="EMBL" id="DS995901">
    <property type="protein sequence ID" value="EEA23889.1"/>
    <property type="molecule type" value="Genomic_DNA"/>
</dbReference>
<keyword evidence="10" id="KW-1185">Reference proteome</keyword>
<accession>B6QE18</accession>
<evidence type="ECO:0000256" key="7">
    <source>
        <dbReference type="SAM" id="Phobius"/>
    </source>
</evidence>
<dbReference type="InterPro" id="IPR049326">
    <property type="entry name" value="Rhodopsin_dom_fungi"/>
</dbReference>
<keyword evidence="3 7" id="KW-1133">Transmembrane helix</keyword>
<dbReference type="Proteomes" id="UP000001294">
    <property type="component" value="Unassembled WGS sequence"/>
</dbReference>
<evidence type="ECO:0000313" key="10">
    <source>
        <dbReference type="Proteomes" id="UP000001294"/>
    </source>
</evidence>
<feature type="transmembrane region" description="Helical" evidence="7">
    <location>
        <begin position="6"/>
        <end position="29"/>
    </location>
</feature>
<feature type="transmembrane region" description="Helical" evidence="7">
    <location>
        <begin position="252"/>
        <end position="272"/>
    </location>
</feature>
<dbReference type="PhylomeDB" id="B6QE18"/>
<dbReference type="VEuPathDB" id="FungiDB:PMAA_079150"/>
<name>B6QE18_TALMQ</name>
<evidence type="ECO:0000256" key="6">
    <source>
        <dbReference type="SAM" id="MobiDB-lite"/>
    </source>
</evidence>
<evidence type="ECO:0000256" key="3">
    <source>
        <dbReference type="ARBA" id="ARBA00022989"/>
    </source>
</evidence>
<evidence type="ECO:0000256" key="1">
    <source>
        <dbReference type="ARBA" id="ARBA00004141"/>
    </source>
</evidence>
<organism evidence="9 10">
    <name type="scientific">Talaromyces marneffei (strain ATCC 18224 / CBS 334.59 / QM 7333)</name>
    <name type="common">Penicillium marneffei</name>
    <dbReference type="NCBI Taxonomy" id="441960"/>
    <lineage>
        <taxon>Eukaryota</taxon>
        <taxon>Fungi</taxon>
        <taxon>Dikarya</taxon>
        <taxon>Ascomycota</taxon>
        <taxon>Pezizomycotina</taxon>
        <taxon>Eurotiomycetes</taxon>
        <taxon>Eurotiomycetidae</taxon>
        <taxon>Eurotiales</taxon>
        <taxon>Trichocomaceae</taxon>
        <taxon>Talaromyces</taxon>
        <taxon>Talaromyces sect. Talaromyces</taxon>
    </lineage>
</organism>
<dbReference type="PANTHER" id="PTHR33048:SF134">
    <property type="entry name" value="INTEGRAL MEMBRANE PROTEIN"/>
    <property type="match status" value="1"/>
</dbReference>
<comment type="similarity">
    <text evidence="5">Belongs to the SAT4 family.</text>
</comment>
<proteinExistence type="inferred from homology"/>
<evidence type="ECO:0000313" key="9">
    <source>
        <dbReference type="EMBL" id="EEA23889.1"/>
    </source>
</evidence>
<dbReference type="HOGENOM" id="CLU_028200_14_1_1"/>
<protein>
    <recommendedName>
        <fullName evidence="8">Rhodopsin domain-containing protein</fullName>
    </recommendedName>
</protein>
<comment type="subcellular location">
    <subcellularLocation>
        <location evidence="1">Membrane</location>
        <topology evidence="1">Multi-pass membrane protein</topology>
    </subcellularLocation>
</comment>
<evidence type="ECO:0000259" key="8">
    <source>
        <dbReference type="Pfam" id="PF20684"/>
    </source>
</evidence>
<gene>
    <name evidence="9" type="ORF">PMAA_079150</name>
</gene>
<dbReference type="AlphaFoldDB" id="B6QE18"/>
<keyword evidence="2 7" id="KW-0812">Transmembrane</keyword>
<feature type="transmembrane region" description="Helical" evidence="7">
    <location>
        <begin position="174"/>
        <end position="196"/>
    </location>
</feature>
<evidence type="ECO:0000256" key="2">
    <source>
        <dbReference type="ARBA" id="ARBA00022692"/>
    </source>
</evidence>
<dbReference type="PANTHER" id="PTHR33048">
    <property type="entry name" value="PTH11-LIKE INTEGRAL MEMBRANE PROTEIN (AFU_ORTHOLOGUE AFUA_5G11245)"/>
    <property type="match status" value="1"/>
</dbReference>
<sequence length="362" mass="40578">MPWTVANFIALAVVFMLLATVSVALRFWARTNSEARFGVDDALIIPAATCVVGMAVTMIVGTQIGEMAQHQTNEYDSNGPVYTQTLANYEKCNYILQLLPLASLGFSKTSVLCFYRRIFFINSRFLIWNTALMVIVVLWAVSFFFATAFQCRDPTILWTTFEYARTNCVETIPFYYAVSISGFITDIMILASPLPIIYRLQLPLTNRIAIAGIFLLGAIVCGAGIGRFVTFVNIGHGIFANINDITYFTTPVFAWTIIESSLAVVGANLPVFRPLLLRMRAYTSQFSSPPWSRIPLFSTRFSRSSRGFSLHEVYESDPPIRLLGTSISNQDPPLKKQDTSHQNEQTEPPSVDRGIYVQRSFE</sequence>
<feature type="transmembrane region" description="Helical" evidence="7">
    <location>
        <begin position="126"/>
        <end position="149"/>
    </location>
</feature>
<dbReference type="InterPro" id="IPR052337">
    <property type="entry name" value="SAT4-like"/>
</dbReference>
<feature type="region of interest" description="Disordered" evidence="6">
    <location>
        <begin position="325"/>
        <end position="362"/>
    </location>
</feature>
<dbReference type="GO" id="GO:0016020">
    <property type="term" value="C:membrane"/>
    <property type="evidence" value="ECO:0007669"/>
    <property type="project" value="UniProtKB-SubCell"/>
</dbReference>
<dbReference type="Pfam" id="PF20684">
    <property type="entry name" value="Fung_rhodopsin"/>
    <property type="match status" value="1"/>
</dbReference>
<feature type="transmembrane region" description="Helical" evidence="7">
    <location>
        <begin position="41"/>
        <end position="60"/>
    </location>
</feature>
<keyword evidence="4 7" id="KW-0472">Membrane</keyword>
<evidence type="ECO:0000256" key="5">
    <source>
        <dbReference type="ARBA" id="ARBA00038359"/>
    </source>
</evidence>